<dbReference type="GO" id="GO:0000160">
    <property type="term" value="P:phosphorelay signal transduction system"/>
    <property type="evidence" value="ECO:0007669"/>
    <property type="project" value="InterPro"/>
</dbReference>
<dbReference type="SUPFAM" id="SSF52172">
    <property type="entry name" value="CheY-like"/>
    <property type="match status" value="1"/>
</dbReference>
<evidence type="ECO:0000256" key="2">
    <source>
        <dbReference type="PROSITE-ProRule" id="PRU00169"/>
    </source>
</evidence>
<comment type="caution">
    <text evidence="4">The sequence shown here is derived from an EMBL/GenBank/DDBJ whole genome shotgun (WGS) entry which is preliminary data.</text>
</comment>
<gene>
    <name evidence="4" type="ORF">C5F48_09740</name>
</gene>
<dbReference type="Proteomes" id="UP000241010">
    <property type="component" value="Unassembled WGS sequence"/>
</dbReference>
<dbReference type="InterPro" id="IPR001789">
    <property type="entry name" value="Sig_transdc_resp-reg_receiver"/>
</dbReference>
<dbReference type="InterPro" id="IPR050595">
    <property type="entry name" value="Bact_response_regulator"/>
</dbReference>
<proteinExistence type="predicted"/>
<dbReference type="PANTHER" id="PTHR44591:SF24">
    <property type="entry name" value="PROTEIN-GLUTAMATE METHYLESTERASE_PROTEIN-GLUTAMINE GLUTAMINASE 1"/>
    <property type="match status" value="1"/>
</dbReference>
<dbReference type="InterPro" id="IPR011006">
    <property type="entry name" value="CheY-like_superfamily"/>
</dbReference>
<keyword evidence="5" id="KW-1185">Reference proteome</keyword>
<dbReference type="Pfam" id="PF00072">
    <property type="entry name" value="Response_reg"/>
    <property type="match status" value="1"/>
</dbReference>
<dbReference type="Gene3D" id="3.40.50.2300">
    <property type="match status" value="1"/>
</dbReference>
<evidence type="ECO:0000313" key="4">
    <source>
        <dbReference type="EMBL" id="PTE21934.1"/>
    </source>
</evidence>
<dbReference type="EMBL" id="PZKG01000034">
    <property type="protein sequence ID" value="PTE21934.1"/>
    <property type="molecule type" value="Genomic_DNA"/>
</dbReference>
<dbReference type="OrthoDB" id="582170at2"/>
<evidence type="ECO:0000313" key="5">
    <source>
        <dbReference type="Proteomes" id="UP000241010"/>
    </source>
</evidence>
<name>A0A2T4JVK7_9RHOB</name>
<evidence type="ECO:0000256" key="1">
    <source>
        <dbReference type="ARBA" id="ARBA00022553"/>
    </source>
</evidence>
<protein>
    <submittedName>
        <fullName evidence="4">Response regulator</fullName>
    </submittedName>
</protein>
<feature type="domain" description="Response regulatory" evidence="3">
    <location>
        <begin position="10"/>
        <end position="120"/>
    </location>
</feature>
<dbReference type="SMART" id="SM00448">
    <property type="entry name" value="REC"/>
    <property type="match status" value="1"/>
</dbReference>
<dbReference type="AlphaFoldDB" id="A0A2T4JVK7"/>
<reference evidence="4 5" key="1">
    <citation type="submission" date="2018-03" db="EMBL/GenBank/DDBJ databases">
        <title>Cereibacter changlensis.</title>
        <authorList>
            <person name="Meyer T.E."/>
            <person name="Miller S."/>
            <person name="Lodha T."/>
            <person name="Gandham S."/>
            <person name="Chintalapati S."/>
            <person name="Chintalapati V.R."/>
        </authorList>
    </citation>
    <scope>NUCLEOTIDE SEQUENCE [LARGE SCALE GENOMIC DNA]</scope>
    <source>
        <strain evidence="4 5">JA139</strain>
    </source>
</reference>
<sequence>MEHGARRAPRILVVEDDLLIAMDLVDELEDAGISVAGPARTVKDALRMIELQDIDAALLDVNLQDEDSYPIAAALQQRGLPFAFLSGHAAAALPPEFAGQQMLQKPVTTATLTSVIEGLLSSVS</sequence>
<accession>A0A2T4JVK7</accession>
<dbReference type="PROSITE" id="PS50110">
    <property type="entry name" value="RESPONSE_REGULATORY"/>
    <property type="match status" value="1"/>
</dbReference>
<keyword evidence="1 2" id="KW-0597">Phosphoprotein</keyword>
<feature type="modified residue" description="4-aspartylphosphate" evidence="2">
    <location>
        <position position="60"/>
    </location>
</feature>
<organism evidence="4 5">
    <name type="scientific">Cereibacter changlensis JA139</name>
    <dbReference type="NCBI Taxonomy" id="1188249"/>
    <lineage>
        <taxon>Bacteria</taxon>
        <taxon>Pseudomonadati</taxon>
        <taxon>Pseudomonadota</taxon>
        <taxon>Alphaproteobacteria</taxon>
        <taxon>Rhodobacterales</taxon>
        <taxon>Paracoccaceae</taxon>
        <taxon>Cereibacter</taxon>
    </lineage>
</organism>
<evidence type="ECO:0000259" key="3">
    <source>
        <dbReference type="PROSITE" id="PS50110"/>
    </source>
</evidence>
<dbReference type="PANTHER" id="PTHR44591">
    <property type="entry name" value="STRESS RESPONSE REGULATOR PROTEIN 1"/>
    <property type="match status" value="1"/>
</dbReference>